<dbReference type="InterPro" id="IPR002931">
    <property type="entry name" value="Transglutaminase-like"/>
</dbReference>
<name>A0A2I7SIL9_9FLAO</name>
<evidence type="ECO:0008006" key="5">
    <source>
        <dbReference type="Google" id="ProtNLM"/>
    </source>
</evidence>
<dbReference type="OrthoDB" id="8595007at2"/>
<dbReference type="Gene3D" id="2.60.120.1130">
    <property type="match status" value="1"/>
</dbReference>
<dbReference type="Proteomes" id="UP000236592">
    <property type="component" value="Chromosome"/>
</dbReference>
<dbReference type="Gene3D" id="3.10.620.30">
    <property type="match status" value="1"/>
</dbReference>
<sequence>MSIRPQTYAYYDNSTKIKDLEILVFDAFGDQIDKIKEGDFNDVSAVGGGTLYSDSRVKYFEYTPVNYPYTIEYNYEYVNESTAFIRSFMPVSDYLVSVEKSNYTISCSPEMTLRLKEINFQDFNIVKQEHEGGLQYEANHIKAFKSETYGPEFFEIAPQVLFALSEFNLEGVFTKVNSWNDFGKWIYHDLIADTHDLSESQKAEIVKLVQEEPNNLAKAKKIYEYVQSKTRYISVQVGIGGWKPFNASEVDALGYGDCKGLTNYTMALLDAAGIPSYYTVVYAGAAKRNFENDFAAMQGNHAILNIPNEGGDIWLECTSQKLPFGFIGDFTDDRDVLVVTPEGGVIKHTKKYSTEENSQYIKGDYKVLEDGAIEAQAQIVSRGIQYDDKYSLETETTRELDKAYKHRWGYINRLVIENMHIENNKTDISFTEDVRFSAGGYARKVGDRILVTLNVFNRFTEIPDRYRNRKWPVKISRGFKDVDEVEIKLPSGYQVESKPKDLTIKNKFGSYTMTLEALNETTLIYKRELIMNDGVYPKEDYNAFRNFYKEVSKLDNSKIALIKTNL</sequence>
<reference evidence="4" key="1">
    <citation type="submission" date="2018-01" db="EMBL/GenBank/DDBJ databases">
        <title>Complete genome of Tamlana sp. UJ94.</title>
        <authorList>
            <person name="Jung J."/>
            <person name="Chung D."/>
            <person name="Bae S.S."/>
            <person name="Baek K."/>
        </authorList>
    </citation>
    <scope>NUCLEOTIDE SEQUENCE [LARGE SCALE GENOMIC DNA]</scope>
    <source>
        <strain evidence="4">UJ94</strain>
    </source>
</reference>
<dbReference type="RefSeq" id="WP_102995753.1">
    <property type="nucleotide sequence ID" value="NZ_CP025938.1"/>
</dbReference>
<accession>A0A2I7SIL9</accession>
<dbReference type="KEGG" id="taj:C1A40_09830"/>
<gene>
    <name evidence="3" type="ORF">C1A40_09830</name>
</gene>
<dbReference type="EMBL" id="CP025938">
    <property type="protein sequence ID" value="AUS05746.1"/>
    <property type="molecule type" value="Genomic_DNA"/>
</dbReference>
<dbReference type="Pfam" id="PF12969">
    <property type="entry name" value="DUF3857"/>
    <property type="match status" value="1"/>
</dbReference>
<evidence type="ECO:0000313" key="3">
    <source>
        <dbReference type="EMBL" id="AUS05746.1"/>
    </source>
</evidence>
<dbReference type="AlphaFoldDB" id="A0A2I7SIL9"/>
<evidence type="ECO:0000313" key="4">
    <source>
        <dbReference type="Proteomes" id="UP000236592"/>
    </source>
</evidence>
<dbReference type="Gene3D" id="2.60.40.3140">
    <property type="match status" value="1"/>
</dbReference>
<evidence type="ECO:0000259" key="2">
    <source>
        <dbReference type="Pfam" id="PF12969"/>
    </source>
</evidence>
<organism evidence="3 4">
    <name type="scientific">Pseudotamlana carrageenivorans</name>
    <dbReference type="NCBI Taxonomy" id="2069432"/>
    <lineage>
        <taxon>Bacteria</taxon>
        <taxon>Pseudomonadati</taxon>
        <taxon>Bacteroidota</taxon>
        <taxon>Flavobacteriia</taxon>
        <taxon>Flavobacteriales</taxon>
        <taxon>Flavobacteriaceae</taxon>
        <taxon>Pseudotamlana</taxon>
    </lineage>
</organism>
<feature type="domain" description="DUF3857" evidence="2">
    <location>
        <begin position="7"/>
        <end position="144"/>
    </location>
</feature>
<protein>
    <recommendedName>
        <fullName evidence="5">DUF3857 domain-containing protein</fullName>
    </recommendedName>
</protein>
<dbReference type="Pfam" id="PF01841">
    <property type="entry name" value="Transglut_core"/>
    <property type="match status" value="1"/>
</dbReference>
<feature type="domain" description="Transglutaminase-like" evidence="1">
    <location>
        <begin position="208"/>
        <end position="306"/>
    </location>
</feature>
<dbReference type="InterPro" id="IPR038765">
    <property type="entry name" value="Papain-like_cys_pep_sf"/>
</dbReference>
<evidence type="ECO:0000259" key="1">
    <source>
        <dbReference type="Pfam" id="PF01841"/>
    </source>
</evidence>
<proteinExistence type="predicted"/>
<dbReference type="InterPro" id="IPR024618">
    <property type="entry name" value="DUF3857"/>
</dbReference>
<keyword evidence="4" id="KW-1185">Reference proteome</keyword>
<dbReference type="SUPFAM" id="SSF54001">
    <property type="entry name" value="Cysteine proteinases"/>
    <property type="match status" value="1"/>
</dbReference>